<dbReference type="PaxDb" id="39947-A0A0P0X3I5"/>
<dbReference type="EMBL" id="AP014963">
    <property type="protein sequence ID" value="BAT00577.1"/>
    <property type="molecule type" value="Genomic_DNA"/>
</dbReference>
<organism evidence="2 3">
    <name type="scientific">Oryza sativa subsp. japonica</name>
    <name type="common">Rice</name>
    <dbReference type="NCBI Taxonomy" id="39947"/>
    <lineage>
        <taxon>Eukaryota</taxon>
        <taxon>Viridiplantae</taxon>
        <taxon>Streptophyta</taxon>
        <taxon>Embryophyta</taxon>
        <taxon>Tracheophyta</taxon>
        <taxon>Spermatophyta</taxon>
        <taxon>Magnoliopsida</taxon>
        <taxon>Liliopsida</taxon>
        <taxon>Poales</taxon>
        <taxon>Poaceae</taxon>
        <taxon>BOP clade</taxon>
        <taxon>Oryzoideae</taxon>
        <taxon>Oryzeae</taxon>
        <taxon>Oryzinae</taxon>
        <taxon>Oryza</taxon>
        <taxon>Oryza sativa</taxon>
    </lineage>
</organism>
<proteinExistence type="predicted"/>
<dbReference type="ExpressionAtlas" id="A0A0P0X3I5">
    <property type="expression patterns" value="baseline and differential"/>
</dbReference>
<dbReference type="Gramene" id="Os07t0208900-01">
    <property type="protein sequence ID" value="Os07t0208900-01"/>
    <property type="gene ID" value="Os07g0208900"/>
</dbReference>
<reference evidence="3" key="1">
    <citation type="journal article" date="2005" name="Nature">
        <title>The map-based sequence of the rice genome.</title>
        <authorList>
            <consortium name="International rice genome sequencing project (IRGSP)"/>
            <person name="Matsumoto T."/>
            <person name="Wu J."/>
            <person name="Kanamori H."/>
            <person name="Katayose Y."/>
            <person name="Fujisawa M."/>
            <person name="Namiki N."/>
            <person name="Mizuno H."/>
            <person name="Yamamoto K."/>
            <person name="Antonio B.A."/>
            <person name="Baba T."/>
            <person name="Sakata K."/>
            <person name="Nagamura Y."/>
            <person name="Aoki H."/>
            <person name="Arikawa K."/>
            <person name="Arita K."/>
            <person name="Bito T."/>
            <person name="Chiden Y."/>
            <person name="Fujitsuka N."/>
            <person name="Fukunaka R."/>
            <person name="Hamada M."/>
            <person name="Harada C."/>
            <person name="Hayashi A."/>
            <person name="Hijishita S."/>
            <person name="Honda M."/>
            <person name="Hosokawa S."/>
            <person name="Ichikawa Y."/>
            <person name="Idonuma A."/>
            <person name="Iijima M."/>
            <person name="Ikeda M."/>
            <person name="Ikeno M."/>
            <person name="Ito K."/>
            <person name="Ito S."/>
            <person name="Ito T."/>
            <person name="Ito Y."/>
            <person name="Ito Y."/>
            <person name="Iwabuchi A."/>
            <person name="Kamiya K."/>
            <person name="Karasawa W."/>
            <person name="Kurita K."/>
            <person name="Katagiri S."/>
            <person name="Kikuta A."/>
            <person name="Kobayashi H."/>
            <person name="Kobayashi N."/>
            <person name="Machita K."/>
            <person name="Maehara T."/>
            <person name="Masukawa M."/>
            <person name="Mizubayashi T."/>
            <person name="Mukai Y."/>
            <person name="Nagasaki H."/>
            <person name="Nagata Y."/>
            <person name="Naito S."/>
            <person name="Nakashima M."/>
            <person name="Nakama Y."/>
            <person name="Nakamichi Y."/>
            <person name="Nakamura M."/>
            <person name="Meguro A."/>
            <person name="Negishi M."/>
            <person name="Ohta I."/>
            <person name="Ohta T."/>
            <person name="Okamoto M."/>
            <person name="Ono N."/>
            <person name="Saji S."/>
            <person name="Sakaguchi M."/>
            <person name="Sakai K."/>
            <person name="Shibata M."/>
            <person name="Shimokawa T."/>
            <person name="Song J."/>
            <person name="Takazaki Y."/>
            <person name="Terasawa K."/>
            <person name="Tsugane M."/>
            <person name="Tsuji K."/>
            <person name="Ueda S."/>
            <person name="Waki K."/>
            <person name="Yamagata H."/>
            <person name="Yamamoto M."/>
            <person name="Yamamoto S."/>
            <person name="Yamane H."/>
            <person name="Yoshiki S."/>
            <person name="Yoshihara R."/>
            <person name="Yukawa K."/>
            <person name="Zhong H."/>
            <person name="Yano M."/>
            <person name="Yuan Q."/>
            <person name="Ouyang S."/>
            <person name="Liu J."/>
            <person name="Jones K.M."/>
            <person name="Gansberger K."/>
            <person name="Moffat K."/>
            <person name="Hill J."/>
            <person name="Bera J."/>
            <person name="Fadrosh D."/>
            <person name="Jin S."/>
            <person name="Johri S."/>
            <person name="Kim M."/>
            <person name="Overton L."/>
            <person name="Reardon M."/>
            <person name="Tsitrin T."/>
            <person name="Vuong H."/>
            <person name="Weaver B."/>
            <person name="Ciecko A."/>
            <person name="Tallon L."/>
            <person name="Jackson J."/>
            <person name="Pai G."/>
            <person name="Aken S.V."/>
            <person name="Utterback T."/>
            <person name="Reidmuller S."/>
            <person name="Feldblyum T."/>
            <person name="Hsiao J."/>
            <person name="Zismann V."/>
            <person name="Iobst S."/>
            <person name="de Vazeille A.R."/>
            <person name="Buell C.R."/>
            <person name="Ying K."/>
            <person name="Li Y."/>
            <person name="Lu T."/>
            <person name="Huang Y."/>
            <person name="Zhao Q."/>
            <person name="Feng Q."/>
            <person name="Zhang L."/>
            <person name="Zhu J."/>
            <person name="Weng Q."/>
            <person name="Mu J."/>
            <person name="Lu Y."/>
            <person name="Fan D."/>
            <person name="Liu Y."/>
            <person name="Guan J."/>
            <person name="Zhang Y."/>
            <person name="Yu S."/>
            <person name="Liu X."/>
            <person name="Zhang Y."/>
            <person name="Hong G."/>
            <person name="Han B."/>
            <person name="Choisne N."/>
            <person name="Demange N."/>
            <person name="Orjeda G."/>
            <person name="Samain S."/>
            <person name="Cattolico L."/>
            <person name="Pelletier E."/>
            <person name="Couloux A."/>
            <person name="Segurens B."/>
            <person name="Wincker P."/>
            <person name="D'Hont A."/>
            <person name="Scarpelli C."/>
            <person name="Weissenbach J."/>
            <person name="Salanoubat M."/>
            <person name="Quetier F."/>
            <person name="Yu Y."/>
            <person name="Kim H.R."/>
            <person name="Rambo T."/>
            <person name="Currie J."/>
            <person name="Collura K."/>
            <person name="Luo M."/>
            <person name="Yang T."/>
            <person name="Ammiraju J.S.S."/>
            <person name="Engler F."/>
            <person name="Soderlund C."/>
            <person name="Wing R.A."/>
            <person name="Palmer L.E."/>
            <person name="de la Bastide M."/>
            <person name="Spiegel L."/>
            <person name="Nascimento L."/>
            <person name="Zutavern T."/>
            <person name="O'Shaughnessy A."/>
            <person name="Dike S."/>
            <person name="Dedhia N."/>
            <person name="Preston R."/>
            <person name="Balija V."/>
            <person name="McCombie W.R."/>
            <person name="Chow T."/>
            <person name="Chen H."/>
            <person name="Chung M."/>
            <person name="Chen C."/>
            <person name="Shaw J."/>
            <person name="Wu H."/>
            <person name="Hsiao K."/>
            <person name="Chao Y."/>
            <person name="Chu M."/>
            <person name="Cheng C."/>
            <person name="Hour A."/>
            <person name="Lee P."/>
            <person name="Lin S."/>
            <person name="Lin Y."/>
            <person name="Liou J."/>
            <person name="Liu S."/>
            <person name="Hsing Y."/>
            <person name="Raghuvanshi S."/>
            <person name="Mohanty A."/>
            <person name="Bharti A.K."/>
            <person name="Gaur A."/>
            <person name="Gupta V."/>
            <person name="Kumar D."/>
            <person name="Ravi V."/>
            <person name="Vij S."/>
            <person name="Kapur A."/>
            <person name="Khurana P."/>
            <person name="Khurana P."/>
            <person name="Khurana J.P."/>
            <person name="Tyagi A.K."/>
            <person name="Gaikwad K."/>
            <person name="Singh A."/>
            <person name="Dalal V."/>
            <person name="Srivastava S."/>
            <person name="Dixit A."/>
            <person name="Pal A.K."/>
            <person name="Ghazi I.A."/>
            <person name="Yadav M."/>
            <person name="Pandit A."/>
            <person name="Bhargava A."/>
            <person name="Sureshbabu K."/>
            <person name="Batra K."/>
            <person name="Sharma T.R."/>
            <person name="Mohapatra T."/>
            <person name="Singh N.K."/>
            <person name="Messing J."/>
            <person name="Nelson A.B."/>
            <person name="Fuks G."/>
            <person name="Kavchok S."/>
            <person name="Keizer G."/>
            <person name="Linton E."/>
            <person name="Llaca V."/>
            <person name="Song R."/>
            <person name="Tanyolac B."/>
            <person name="Young S."/>
            <person name="Ho-Il K."/>
            <person name="Hahn J.H."/>
            <person name="Sangsakoo G."/>
            <person name="Vanavichit A."/>
            <person name="de Mattos Luiz.A.T."/>
            <person name="Zimmer P.D."/>
            <person name="Malone G."/>
            <person name="Dellagostin O."/>
            <person name="de Oliveira A.C."/>
            <person name="Bevan M."/>
            <person name="Bancroft I."/>
            <person name="Minx P."/>
            <person name="Cordum H."/>
            <person name="Wilson R."/>
            <person name="Cheng Z."/>
            <person name="Jin W."/>
            <person name="Jiang J."/>
            <person name="Leong S.A."/>
            <person name="Iwama H."/>
            <person name="Gojobori T."/>
            <person name="Itoh T."/>
            <person name="Niimura Y."/>
            <person name="Fujii Y."/>
            <person name="Habara T."/>
            <person name="Sakai H."/>
            <person name="Sato Y."/>
            <person name="Wilson G."/>
            <person name="Kumar K."/>
            <person name="McCouch S."/>
            <person name="Juretic N."/>
            <person name="Hoen D."/>
            <person name="Wright S."/>
            <person name="Bruskiewich R."/>
            <person name="Bureau T."/>
            <person name="Miyao A."/>
            <person name="Hirochika H."/>
            <person name="Nishikawa T."/>
            <person name="Kadowaki K."/>
            <person name="Sugiura M."/>
            <person name="Burr B."/>
            <person name="Sasaki T."/>
        </authorList>
    </citation>
    <scope>NUCLEOTIDE SEQUENCE [LARGE SCALE GENOMIC DNA]</scope>
    <source>
        <strain evidence="3">cv. Nipponbare</strain>
    </source>
</reference>
<sequence>MAMRHRARSAPSSPLTPSSTTRAKNIFGFSVSLILINLASIMERADENLLPAVYKEVSSPFTMIAQQCLQ</sequence>
<reference evidence="2 3" key="3">
    <citation type="journal article" date="2013" name="Rice">
        <title>Improvement of the Oryza sativa Nipponbare reference genome using next generation sequence and optical map data.</title>
        <authorList>
            <person name="Kawahara Y."/>
            <person name="de la Bastide M."/>
            <person name="Hamilton J.P."/>
            <person name="Kanamori H."/>
            <person name="McCombie W.R."/>
            <person name="Ouyang S."/>
            <person name="Schwartz D.C."/>
            <person name="Tanaka T."/>
            <person name="Wu J."/>
            <person name="Zhou S."/>
            <person name="Childs K.L."/>
            <person name="Davidson R.M."/>
            <person name="Lin H."/>
            <person name="Quesada-Ocampo L."/>
            <person name="Vaillancourt B."/>
            <person name="Sakai H."/>
            <person name="Lee S.S."/>
            <person name="Kim J."/>
            <person name="Numa H."/>
            <person name="Itoh T."/>
            <person name="Buell C.R."/>
            <person name="Matsumoto T."/>
        </authorList>
    </citation>
    <scope>NUCLEOTIDE SEQUENCE [LARGE SCALE GENOMIC DNA]</scope>
    <source>
        <strain evidence="3">cv. Nipponbare</strain>
    </source>
</reference>
<feature type="region of interest" description="Disordered" evidence="1">
    <location>
        <begin position="1"/>
        <end position="20"/>
    </location>
</feature>
<gene>
    <name evidence="2" type="ordered locus">Os07g0208900</name>
    <name evidence="2" type="ORF">OSNPB_070208900</name>
</gene>
<keyword evidence="3" id="KW-1185">Reference proteome</keyword>
<accession>A0A0P0X3I5</accession>
<dbReference type="Proteomes" id="UP000059680">
    <property type="component" value="Chromosome 7"/>
</dbReference>
<dbReference type="AlphaFoldDB" id="A0A0P0X3I5"/>
<reference evidence="2 3" key="2">
    <citation type="journal article" date="2013" name="Plant Cell Physiol.">
        <title>Rice Annotation Project Database (RAP-DB): an integrative and interactive database for rice genomics.</title>
        <authorList>
            <person name="Sakai H."/>
            <person name="Lee S.S."/>
            <person name="Tanaka T."/>
            <person name="Numa H."/>
            <person name="Kim J."/>
            <person name="Kawahara Y."/>
            <person name="Wakimoto H."/>
            <person name="Yang C.C."/>
            <person name="Iwamoto M."/>
            <person name="Abe T."/>
            <person name="Yamada Y."/>
            <person name="Muto A."/>
            <person name="Inokuchi H."/>
            <person name="Ikemura T."/>
            <person name="Matsumoto T."/>
            <person name="Sasaki T."/>
            <person name="Itoh T."/>
        </authorList>
    </citation>
    <scope>NUCLEOTIDE SEQUENCE [LARGE SCALE GENOMIC DNA]</scope>
    <source>
        <strain evidence="3">cv. Nipponbare</strain>
    </source>
</reference>
<feature type="compositionally biased region" description="Low complexity" evidence="1">
    <location>
        <begin position="9"/>
        <end position="20"/>
    </location>
</feature>
<evidence type="ECO:0000313" key="2">
    <source>
        <dbReference type="EMBL" id="BAT00577.1"/>
    </source>
</evidence>
<protein>
    <submittedName>
        <fullName evidence="2">Os07g0208900 protein</fullName>
    </submittedName>
</protein>
<dbReference type="InParanoid" id="A0A0P0X3I5"/>
<evidence type="ECO:0000313" key="3">
    <source>
        <dbReference type="Proteomes" id="UP000059680"/>
    </source>
</evidence>
<dbReference type="STRING" id="39947.A0A0P0X3I5"/>
<name>A0A0P0X3I5_ORYSJ</name>
<evidence type="ECO:0000256" key="1">
    <source>
        <dbReference type="SAM" id="MobiDB-lite"/>
    </source>
</evidence>